<organism evidence="4 5">
    <name type="scientific">Pseudoalteromonas ulvae</name>
    <dbReference type="NCBI Taxonomy" id="107327"/>
    <lineage>
        <taxon>Bacteria</taxon>
        <taxon>Pseudomonadati</taxon>
        <taxon>Pseudomonadota</taxon>
        <taxon>Gammaproteobacteria</taxon>
        <taxon>Alteromonadales</taxon>
        <taxon>Pseudoalteromonadaceae</taxon>
        <taxon>Pseudoalteromonas</taxon>
    </lineage>
</organism>
<dbReference type="Gene3D" id="2.40.30.10">
    <property type="entry name" value="Translation factors"/>
    <property type="match status" value="1"/>
</dbReference>
<dbReference type="PANTHER" id="PTHR47354:SF3">
    <property type="entry name" value="OXIDOREDUCTASE-RELATED"/>
    <property type="match status" value="1"/>
</dbReference>
<dbReference type="InterPro" id="IPR039261">
    <property type="entry name" value="FNR_nucleotide-bd"/>
</dbReference>
<dbReference type="CDD" id="cd00207">
    <property type="entry name" value="fer2"/>
    <property type="match status" value="1"/>
</dbReference>
<proteinExistence type="predicted"/>
<dbReference type="Pfam" id="PF00970">
    <property type="entry name" value="FAD_binding_6"/>
    <property type="match status" value="1"/>
</dbReference>
<dbReference type="PANTHER" id="PTHR47354">
    <property type="entry name" value="NADH OXIDOREDUCTASE HCR"/>
    <property type="match status" value="1"/>
</dbReference>
<feature type="domain" description="FAD-binding FR-type" evidence="3">
    <location>
        <begin position="38"/>
        <end position="143"/>
    </location>
</feature>
<gene>
    <name evidence="4" type="ORF">B1199_08230</name>
</gene>
<dbReference type="SUPFAM" id="SSF52343">
    <property type="entry name" value="Ferredoxin reductase-like, C-terminal NADP-linked domain"/>
    <property type="match status" value="1"/>
</dbReference>
<dbReference type="InterPro" id="IPR001433">
    <property type="entry name" value="OxRdtase_FAD/NAD-bd"/>
</dbReference>
<comment type="cofactor">
    <cofactor evidence="2">
        <name>[2Fe-2S] cluster</name>
        <dbReference type="ChEBI" id="CHEBI:190135"/>
    </cofactor>
</comment>
<dbReference type="InterPro" id="IPR008333">
    <property type="entry name" value="Cbr1-like_FAD-bd_dom"/>
</dbReference>
<dbReference type="EMBL" id="MWPV01000002">
    <property type="protein sequence ID" value="OUL58312.1"/>
    <property type="molecule type" value="Genomic_DNA"/>
</dbReference>
<evidence type="ECO:0000313" key="5">
    <source>
        <dbReference type="Proteomes" id="UP000194841"/>
    </source>
</evidence>
<sequence length="363" mass="40411">MNLLNRLTRTTAKVLFHTASIKGYLEPLIQQFKPEWRDGYYRAKVVKIIHLGANCISLELKPERRWPSHTAGQHVLLTAQINGRLMSRPFSISSSEGQANHENRIRLTIKTSENGAFTGQLLAFLGQGDFVNISAPQGDFRVLPNKTPLFLVAAGSGITPFMAMLHSVYERQTGAVRPIHLLYFAKPNQHLFTDELATLSSQQPSFSLKLLARSQGDSLSNVLKGCVSTDQVMICGPADFKHQVDNELDQLNHNPLYRQAEFYQPPLIQTENENDSPRLAITVNYAGKQQQLHTDNNSALLNTLEQQGIQANFGCRIGVCHQCQCVKKSGVVKNIKTGQLSQNGQQLIQLCISQAVTPLELEL</sequence>
<dbReference type="PROSITE" id="PS51384">
    <property type="entry name" value="FAD_FR"/>
    <property type="match status" value="1"/>
</dbReference>
<dbReference type="Gene3D" id="3.40.50.80">
    <property type="entry name" value="Nucleotide-binding domain of ferredoxin-NADP reductase (FNR) module"/>
    <property type="match status" value="1"/>
</dbReference>
<name>A0A244CRS3_PSEDV</name>
<dbReference type="RefSeq" id="WP_086743618.1">
    <property type="nucleotide sequence ID" value="NZ_MWPV01000002.1"/>
</dbReference>
<protein>
    <recommendedName>
        <fullName evidence="3">FAD-binding FR-type domain-containing protein</fullName>
    </recommendedName>
</protein>
<dbReference type="SUPFAM" id="SSF63380">
    <property type="entry name" value="Riboflavin synthase domain-like"/>
    <property type="match status" value="1"/>
</dbReference>
<dbReference type="SUPFAM" id="SSF54292">
    <property type="entry name" value="2Fe-2S ferredoxin-like"/>
    <property type="match status" value="1"/>
</dbReference>
<dbReference type="Pfam" id="PF00175">
    <property type="entry name" value="NAD_binding_1"/>
    <property type="match status" value="1"/>
</dbReference>
<dbReference type="InterPro" id="IPR036010">
    <property type="entry name" value="2Fe-2S_ferredoxin-like_sf"/>
</dbReference>
<dbReference type="PRINTS" id="PR00409">
    <property type="entry name" value="PHDIOXRDTASE"/>
</dbReference>
<dbReference type="InterPro" id="IPR050415">
    <property type="entry name" value="MRET"/>
</dbReference>
<evidence type="ECO:0000256" key="2">
    <source>
        <dbReference type="ARBA" id="ARBA00034078"/>
    </source>
</evidence>
<evidence type="ECO:0000256" key="1">
    <source>
        <dbReference type="ARBA" id="ARBA00023075"/>
    </source>
</evidence>
<dbReference type="AlphaFoldDB" id="A0A244CRS3"/>
<dbReference type="InterPro" id="IPR001041">
    <property type="entry name" value="2Fe-2S_ferredoxin-type"/>
</dbReference>
<dbReference type="InterPro" id="IPR017938">
    <property type="entry name" value="Riboflavin_synthase-like_b-brl"/>
</dbReference>
<reference evidence="4 5" key="1">
    <citation type="submission" date="2017-02" db="EMBL/GenBank/DDBJ databases">
        <title>Pseudoalteromonas ulvae TC14 Genome.</title>
        <authorList>
            <person name="Molmeret M."/>
        </authorList>
    </citation>
    <scope>NUCLEOTIDE SEQUENCE [LARGE SCALE GENOMIC DNA]</scope>
    <source>
        <strain evidence="4">TC14</strain>
    </source>
</reference>
<accession>A0A244CRS3</accession>
<dbReference type="Proteomes" id="UP000194841">
    <property type="component" value="Unassembled WGS sequence"/>
</dbReference>
<dbReference type="GO" id="GO:0016491">
    <property type="term" value="F:oxidoreductase activity"/>
    <property type="evidence" value="ECO:0007669"/>
    <property type="project" value="InterPro"/>
</dbReference>
<dbReference type="InterPro" id="IPR017927">
    <property type="entry name" value="FAD-bd_FR_type"/>
</dbReference>
<dbReference type="Pfam" id="PF00111">
    <property type="entry name" value="Fer2"/>
    <property type="match status" value="1"/>
</dbReference>
<dbReference type="Gene3D" id="3.10.20.30">
    <property type="match status" value="1"/>
</dbReference>
<evidence type="ECO:0000313" key="4">
    <source>
        <dbReference type="EMBL" id="OUL58312.1"/>
    </source>
</evidence>
<keyword evidence="1" id="KW-0830">Ubiquinone</keyword>
<dbReference type="InterPro" id="IPR012675">
    <property type="entry name" value="Beta-grasp_dom_sf"/>
</dbReference>
<dbReference type="OrthoDB" id="581532at2"/>
<dbReference type="GO" id="GO:0051536">
    <property type="term" value="F:iron-sulfur cluster binding"/>
    <property type="evidence" value="ECO:0007669"/>
    <property type="project" value="InterPro"/>
</dbReference>
<evidence type="ECO:0000259" key="3">
    <source>
        <dbReference type="PROSITE" id="PS51384"/>
    </source>
</evidence>
<keyword evidence="5" id="KW-1185">Reference proteome</keyword>
<comment type="caution">
    <text evidence="4">The sequence shown here is derived from an EMBL/GenBank/DDBJ whole genome shotgun (WGS) entry which is preliminary data.</text>
</comment>